<evidence type="ECO:0000256" key="6">
    <source>
        <dbReference type="ARBA" id="ARBA00023267"/>
    </source>
</evidence>
<evidence type="ECO:0000313" key="12">
    <source>
        <dbReference type="Proteomes" id="UP000317728"/>
    </source>
</evidence>
<dbReference type="PANTHER" id="PTHR18866">
    <property type="entry name" value="CARBOXYLASE:PYRUVATE/ACETYL-COA/PROPIONYL-COA CARBOXYLASE"/>
    <property type="match status" value="1"/>
</dbReference>
<keyword evidence="6" id="KW-0092">Biotin</keyword>
<dbReference type="Pfam" id="PF02785">
    <property type="entry name" value="Biotin_carb_C"/>
    <property type="match status" value="1"/>
</dbReference>
<dbReference type="PROSITE" id="PS50979">
    <property type="entry name" value="BC"/>
    <property type="match status" value="1"/>
</dbReference>
<evidence type="ECO:0000256" key="3">
    <source>
        <dbReference type="ARBA" id="ARBA00022598"/>
    </source>
</evidence>
<dbReference type="PANTHER" id="PTHR18866:SF33">
    <property type="entry name" value="METHYLCROTONOYL-COA CARBOXYLASE SUBUNIT ALPHA, MITOCHONDRIAL-RELATED"/>
    <property type="match status" value="1"/>
</dbReference>
<dbReference type="SUPFAM" id="SSF51246">
    <property type="entry name" value="Rudiment single hybrid motif"/>
    <property type="match status" value="1"/>
</dbReference>
<dbReference type="SMART" id="SM00878">
    <property type="entry name" value="Biotin_carb_C"/>
    <property type="match status" value="1"/>
</dbReference>
<dbReference type="Pfam" id="PF00289">
    <property type="entry name" value="Biotin_carb_N"/>
    <property type="match status" value="1"/>
</dbReference>
<dbReference type="InterPro" id="IPR005482">
    <property type="entry name" value="Biotin_COase_C"/>
</dbReference>
<dbReference type="InterPro" id="IPR011054">
    <property type="entry name" value="Rudment_hybrid_motif"/>
</dbReference>
<feature type="domain" description="Biotin carboxylation" evidence="10">
    <location>
        <begin position="4"/>
        <end position="444"/>
    </location>
</feature>
<dbReference type="CDD" id="cd06850">
    <property type="entry name" value="biotinyl_domain"/>
    <property type="match status" value="1"/>
</dbReference>
<dbReference type="FunFam" id="3.30.470.20:FF:000028">
    <property type="entry name" value="Methylcrotonoyl-CoA carboxylase subunit alpha, mitochondrial"/>
    <property type="match status" value="1"/>
</dbReference>
<dbReference type="SUPFAM" id="SSF56059">
    <property type="entry name" value="Glutathione synthetase ATP-binding domain-like"/>
    <property type="match status" value="1"/>
</dbReference>
<dbReference type="EMBL" id="CP041150">
    <property type="protein sequence ID" value="QDF72899.1"/>
    <property type="molecule type" value="Genomic_DNA"/>
</dbReference>
<dbReference type="Pfam" id="PF00364">
    <property type="entry name" value="Biotin_lipoyl"/>
    <property type="match status" value="1"/>
</dbReference>
<dbReference type="EC" id="6.3.4.14" evidence="2"/>
<dbReference type="InterPro" id="IPR011053">
    <property type="entry name" value="Single_hybrid_motif"/>
</dbReference>
<dbReference type="InterPro" id="IPR011761">
    <property type="entry name" value="ATP-grasp"/>
</dbReference>
<keyword evidence="5 7" id="KW-0067">ATP-binding</keyword>
<dbReference type="InterPro" id="IPR011764">
    <property type="entry name" value="Biotin_carboxylation_dom"/>
</dbReference>
<gene>
    <name evidence="11" type="ORF">FJK96_23890</name>
</gene>
<dbReference type="InterPro" id="IPR048429">
    <property type="entry name" value="MCC_alpha_BT"/>
</dbReference>
<dbReference type="InterPro" id="IPR016185">
    <property type="entry name" value="PreATP-grasp_dom_sf"/>
</dbReference>
<dbReference type="GO" id="GO:0005524">
    <property type="term" value="F:ATP binding"/>
    <property type="evidence" value="ECO:0007669"/>
    <property type="project" value="UniProtKB-UniRule"/>
</dbReference>
<dbReference type="Gene3D" id="2.40.50.100">
    <property type="match status" value="1"/>
</dbReference>
<evidence type="ECO:0000256" key="7">
    <source>
        <dbReference type="PROSITE-ProRule" id="PRU00409"/>
    </source>
</evidence>
<name>A0AB73U714_MYCCH</name>
<dbReference type="PROSITE" id="PS50968">
    <property type="entry name" value="BIOTINYL_LIPOYL"/>
    <property type="match status" value="1"/>
</dbReference>
<dbReference type="GO" id="GO:0004075">
    <property type="term" value="F:biotin carboxylase activity"/>
    <property type="evidence" value="ECO:0007669"/>
    <property type="project" value="UniProtKB-EC"/>
</dbReference>
<sequence>MRPVIRSVLIANRGEIAVRIASTLRTMGIRSIAVYTDGDTDHLGACDTAVYLGAESAGYLDIDAIISAAKQASADAVHPGYGFVSENADFVRACQSAGIVFVGPPAEAMDAMGDKIRAKDTVAAAGEPVVPGSVGALSDEELVVTAEEIGTPLIIKPSAGGGGKGMRVVHDLKQIPDALVASRREATAIFGDNTLLVERYLARPRHIEVQVFGDTHGNVVHLGERECSLQRRHQKVIEEAPSPLLTAQLRAAMGETACQIARSVGYFGAGTVEFILDSDAPESYYFMEMNTRLQVEHPVTEMVTGIDLVQWQILVAAGERLPLTQEQISLSGHAIEARVYAEDPAREFLPTGGTVALARFSSSARTDTALSTGSVVGSRFDPMLAKVIVHAHDRATALADADRALAHTQVLGVGTNIDFLRALVTNPVVISGDIDTALLDKIASEYRPPVVPHWVWVAAAALLDGESESGTLWNSKSGWRIGEHAPRSYRLRIGETIELVQLWGDPVAEVSIGDGERTSARTHRAPGQVSVEFAGQLYRANAAQAGSAAWIATEEGTWHADIAPEPRLRHHDGEDEDGEIRSSMPGLVRVVSVHTGAVVERDAPVVVVEAMKMEHTLRAPIAGTVTVAVAVGDQVAVDQLLATIHPVINPEEGKA</sequence>
<dbReference type="InterPro" id="IPR000089">
    <property type="entry name" value="Biotin_lipoyl"/>
</dbReference>
<dbReference type="Pfam" id="PF02786">
    <property type="entry name" value="CPSase_L_D2"/>
    <property type="match status" value="1"/>
</dbReference>
<dbReference type="GO" id="GO:0046872">
    <property type="term" value="F:metal ion binding"/>
    <property type="evidence" value="ECO:0007669"/>
    <property type="project" value="InterPro"/>
</dbReference>
<proteinExistence type="predicted"/>
<evidence type="ECO:0000313" key="11">
    <source>
        <dbReference type="EMBL" id="QDF72899.1"/>
    </source>
</evidence>
<evidence type="ECO:0000256" key="5">
    <source>
        <dbReference type="ARBA" id="ARBA00022840"/>
    </source>
</evidence>
<organism evidence="11 12">
    <name type="scientific">Mycobacteroides chelonae</name>
    <name type="common">Mycobacterium chelonae</name>
    <dbReference type="NCBI Taxonomy" id="1774"/>
    <lineage>
        <taxon>Bacteria</taxon>
        <taxon>Bacillati</taxon>
        <taxon>Actinomycetota</taxon>
        <taxon>Actinomycetes</taxon>
        <taxon>Mycobacteriales</taxon>
        <taxon>Mycobacteriaceae</taxon>
        <taxon>Mycobacteroides</taxon>
    </lineage>
</organism>
<dbReference type="PROSITE" id="PS50975">
    <property type="entry name" value="ATP_GRASP"/>
    <property type="match status" value="1"/>
</dbReference>
<dbReference type="SUPFAM" id="SSF51230">
    <property type="entry name" value="Single hybrid motif"/>
    <property type="match status" value="1"/>
</dbReference>
<dbReference type="Pfam" id="PF21139">
    <property type="entry name" value="BT_MCC_alpha"/>
    <property type="match status" value="1"/>
</dbReference>
<feature type="domain" description="ATP-grasp" evidence="9">
    <location>
        <begin position="119"/>
        <end position="317"/>
    </location>
</feature>
<reference evidence="11 12" key="1">
    <citation type="submission" date="2019-06" db="EMBL/GenBank/DDBJ databases">
        <title>Whole geneome sequnce of Mycobacteroides chelonae M77 isolated from bovine milk from Meghalaya, India.</title>
        <authorList>
            <person name="Vise E."/>
            <person name="Das S."/>
            <person name="Garg A."/>
            <person name="Ghatak S."/>
            <person name="Shakuntala I."/>
            <person name="Milton A.A.P."/>
            <person name="Karam A."/>
            <person name="Sanjukta R."/>
            <person name="Puro K."/>
            <person name="Sen A."/>
        </authorList>
    </citation>
    <scope>NUCLEOTIDE SEQUENCE [LARGE SCALE GENOMIC DNA]</scope>
    <source>
        <strain evidence="11 12">M77</strain>
    </source>
</reference>
<evidence type="ECO:0000256" key="1">
    <source>
        <dbReference type="ARBA" id="ARBA00001953"/>
    </source>
</evidence>
<dbReference type="InterPro" id="IPR005481">
    <property type="entry name" value="BC-like_N"/>
</dbReference>
<evidence type="ECO:0000259" key="9">
    <source>
        <dbReference type="PROSITE" id="PS50975"/>
    </source>
</evidence>
<protein>
    <recommendedName>
        <fullName evidence="2">biotin carboxylase</fullName>
        <ecNumber evidence="2">6.3.4.14</ecNumber>
    </recommendedName>
</protein>
<evidence type="ECO:0000259" key="10">
    <source>
        <dbReference type="PROSITE" id="PS50979"/>
    </source>
</evidence>
<dbReference type="InterPro" id="IPR050856">
    <property type="entry name" value="Biotin_carboxylase_complex"/>
</dbReference>
<evidence type="ECO:0000259" key="8">
    <source>
        <dbReference type="PROSITE" id="PS50968"/>
    </source>
</evidence>
<keyword evidence="4 7" id="KW-0547">Nucleotide-binding</keyword>
<dbReference type="SUPFAM" id="SSF52440">
    <property type="entry name" value="PreATP-grasp domain"/>
    <property type="match status" value="1"/>
</dbReference>
<evidence type="ECO:0000256" key="4">
    <source>
        <dbReference type="ARBA" id="ARBA00022741"/>
    </source>
</evidence>
<dbReference type="Proteomes" id="UP000317728">
    <property type="component" value="Chromosome"/>
</dbReference>
<keyword evidence="3" id="KW-0436">Ligase</keyword>
<feature type="domain" description="Lipoyl-binding" evidence="8">
    <location>
        <begin position="570"/>
        <end position="645"/>
    </location>
</feature>
<comment type="cofactor">
    <cofactor evidence="1">
        <name>biotin</name>
        <dbReference type="ChEBI" id="CHEBI:57586"/>
    </cofactor>
</comment>
<dbReference type="InterPro" id="IPR005479">
    <property type="entry name" value="CPAse_ATP-bd"/>
</dbReference>
<dbReference type="AlphaFoldDB" id="A0AB73U714"/>
<dbReference type="Gene3D" id="3.30.470.20">
    <property type="entry name" value="ATP-grasp fold, B domain"/>
    <property type="match status" value="1"/>
</dbReference>
<accession>A0AB73U714</accession>
<dbReference type="PROSITE" id="PS00867">
    <property type="entry name" value="CPSASE_2"/>
    <property type="match status" value="1"/>
</dbReference>
<evidence type="ECO:0000256" key="2">
    <source>
        <dbReference type="ARBA" id="ARBA00013263"/>
    </source>
</evidence>